<dbReference type="Gene3D" id="2.30.42.10">
    <property type="match status" value="1"/>
</dbReference>
<dbReference type="GO" id="GO:0006096">
    <property type="term" value="P:glycolytic process"/>
    <property type="evidence" value="ECO:0007669"/>
    <property type="project" value="UniProtKB-KW"/>
</dbReference>
<comment type="caution">
    <text evidence="11">The sequence shown here is derived from an EMBL/GenBank/DDBJ whole genome shotgun (WGS) entry which is preliminary data.</text>
</comment>
<dbReference type="PROSITE" id="PS50106">
    <property type="entry name" value="PDZ"/>
    <property type="match status" value="1"/>
</dbReference>
<dbReference type="GO" id="GO:0050661">
    <property type="term" value="F:NADP binding"/>
    <property type="evidence" value="ECO:0007669"/>
    <property type="project" value="InterPro"/>
</dbReference>
<evidence type="ECO:0000256" key="1">
    <source>
        <dbReference type="ARBA" id="ARBA00004869"/>
    </source>
</evidence>
<dbReference type="PROSITE" id="PS00071">
    <property type="entry name" value="GAPDH"/>
    <property type="match status" value="1"/>
</dbReference>
<name>A0AAE0VMR2_9BIVA</name>
<dbReference type="GO" id="GO:0004252">
    <property type="term" value="F:serine-type endopeptidase activity"/>
    <property type="evidence" value="ECO:0007669"/>
    <property type="project" value="InterPro"/>
</dbReference>
<feature type="domain" description="PDZ" evidence="10">
    <location>
        <begin position="289"/>
        <end position="368"/>
    </location>
</feature>
<dbReference type="Pfam" id="PF02800">
    <property type="entry name" value="Gp_dh_C"/>
    <property type="match status" value="1"/>
</dbReference>
<comment type="catalytic activity">
    <reaction evidence="7">
        <text>D-glyceraldehyde 3-phosphate + phosphate + NAD(+) = (2R)-3-phospho-glyceroyl phosphate + NADH + H(+)</text>
        <dbReference type="Rhea" id="RHEA:10300"/>
        <dbReference type="ChEBI" id="CHEBI:15378"/>
        <dbReference type="ChEBI" id="CHEBI:43474"/>
        <dbReference type="ChEBI" id="CHEBI:57540"/>
        <dbReference type="ChEBI" id="CHEBI:57604"/>
        <dbReference type="ChEBI" id="CHEBI:57945"/>
        <dbReference type="ChEBI" id="CHEBI:59776"/>
        <dbReference type="EC" id="1.2.1.12"/>
    </reaction>
</comment>
<gene>
    <name evidence="11" type="ORF">CHS0354_023950</name>
</gene>
<dbReference type="NCBIfam" id="TIGR01534">
    <property type="entry name" value="GAPDH-I"/>
    <property type="match status" value="1"/>
</dbReference>
<dbReference type="SUPFAM" id="SSF50156">
    <property type="entry name" value="PDZ domain-like"/>
    <property type="match status" value="1"/>
</dbReference>
<reference evidence="11" key="3">
    <citation type="submission" date="2023-05" db="EMBL/GenBank/DDBJ databases">
        <authorList>
            <person name="Smith C.H."/>
        </authorList>
    </citation>
    <scope>NUCLEOTIDE SEQUENCE</scope>
    <source>
        <strain evidence="11">CHS0354</strain>
        <tissue evidence="11">Mantle</tissue>
    </source>
</reference>
<dbReference type="CDD" id="cd18126">
    <property type="entry name" value="GAPDH_I_C"/>
    <property type="match status" value="1"/>
</dbReference>
<dbReference type="AlphaFoldDB" id="A0AAE0VMR2"/>
<dbReference type="PROSITE" id="PS51257">
    <property type="entry name" value="PROKAR_LIPOPROTEIN"/>
    <property type="match status" value="1"/>
</dbReference>
<dbReference type="PANTHER" id="PTHR43148">
    <property type="entry name" value="GLYCERALDEHYDE-3-PHOSPHATE DEHYDROGENASE 2"/>
    <property type="match status" value="1"/>
</dbReference>
<keyword evidence="9" id="KW-0732">Signal</keyword>
<dbReference type="EMBL" id="JAEAOA010001427">
    <property type="protein sequence ID" value="KAK3582405.1"/>
    <property type="molecule type" value="Genomic_DNA"/>
</dbReference>
<dbReference type="FunFam" id="3.30.360.10:FF:000002">
    <property type="entry name" value="Glyceraldehyde-3-phosphate dehydrogenase"/>
    <property type="match status" value="1"/>
</dbReference>
<comment type="similarity">
    <text evidence="3">Belongs to the glyceraldehyde-3-phosphate dehydrogenase family.</text>
</comment>
<evidence type="ECO:0000256" key="8">
    <source>
        <dbReference type="ARBA" id="ARBA00052787"/>
    </source>
</evidence>
<comment type="pathway">
    <text evidence="1">Carbohydrate degradation; glycolysis; pyruvate from D-glyceraldehyde 3-phosphate: step 1/5.</text>
</comment>
<keyword evidence="6" id="KW-0324">Glycolysis</keyword>
<dbReference type="InterPro" id="IPR001940">
    <property type="entry name" value="Peptidase_S1C"/>
</dbReference>
<comment type="catalytic activity">
    <reaction evidence="8">
        <text>D-glyceraldehyde 3-phosphate + phosphate + NADP(+) = (2R)-3-phospho-glyceroyl phosphate + NADPH + H(+)</text>
        <dbReference type="Rhea" id="RHEA:10296"/>
        <dbReference type="ChEBI" id="CHEBI:15378"/>
        <dbReference type="ChEBI" id="CHEBI:43474"/>
        <dbReference type="ChEBI" id="CHEBI:57604"/>
        <dbReference type="ChEBI" id="CHEBI:57783"/>
        <dbReference type="ChEBI" id="CHEBI:58349"/>
        <dbReference type="ChEBI" id="CHEBI:59776"/>
        <dbReference type="EC" id="1.2.1.13"/>
    </reaction>
</comment>
<dbReference type="InterPro" id="IPR001478">
    <property type="entry name" value="PDZ"/>
</dbReference>
<sequence length="698" mass="74884">MRVVLFFLSAAAGACSGESKPQADQFFYNQVQTQVQTNIQDEISSSRQNAITKTVSLASPAVVGINVTEIREYRYQSPYFSDPLFEYFFGLSRPSYKQEIKGLGSGFLFSEDGYIVTNAHVVSNASKVVITLTDGSHYDAKIIGIDEITDIALLKISGKNFPYLKLGNSSEILVGEWAIALGNPFGLFDINNKPTVTVGIVSATGLNFSNMQNRSYRDMIQTDASINSGNSGGPLLNAATEVIGVNTFIYTEGGKGSIGIGFAIPINRVKSIVSELKAKGKVNRSFRTGISIQPIDKGLATYFGLDSKASFIVTAVEPRSAGEQAGLLVGDIILEVNGKPVPSSNELAQIMLELRSGEVLKLKIQRNKKTFNIGINGFGRIGRLVFRQALKQKNIDVLAINDLTDATTLAHLLKYDSTHGRINAEVSVAGNDIVVNGKTIKITAEKDPAQLSWGALGCDIVVESTGLFTNRASSGKHLSAGAKKVIISAPADKDIDATVVIGVNEKTLKGTEQIISNASCTTNCLAPMVKLLHDQFAIENGIMTTAHAYTNDQRILDLPHKDLRRARSAAVSIIPSSTGAAKAIGLVIPELDGKLNGNALRVPIPNGSITDFTALVKKPVSKQAVNDLFKHAATSSMKGILEYTDEPIVSVDIVGNSHSCIFDAGLTLVLGQMVKVSGWYDNEFGYSSRVVDLIRLLS</sequence>
<dbReference type="GO" id="GO:0006508">
    <property type="term" value="P:proteolysis"/>
    <property type="evidence" value="ECO:0007669"/>
    <property type="project" value="InterPro"/>
</dbReference>
<evidence type="ECO:0000256" key="7">
    <source>
        <dbReference type="ARBA" id="ARBA00047698"/>
    </source>
</evidence>
<dbReference type="InterPro" id="IPR020831">
    <property type="entry name" value="GlycerAld/Erythrose_P_DH"/>
</dbReference>
<evidence type="ECO:0000313" key="12">
    <source>
        <dbReference type="Proteomes" id="UP001195483"/>
    </source>
</evidence>
<dbReference type="InterPro" id="IPR041489">
    <property type="entry name" value="PDZ_6"/>
</dbReference>
<dbReference type="Gene3D" id="2.40.10.120">
    <property type="match status" value="1"/>
</dbReference>
<reference evidence="11" key="1">
    <citation type="journal article" date="2021" name="Genome Biol. Evol.">
        <title>A High-Quality Reference Genome for a Parasitic Bivalve with Doubly Uniparental Inheritance (Bivalvia: Unionida).</title>
        <authorList>
            <person name="Smith C.H."/>
        </authorList>
    </citation>
    <scope>NUCLEOTIDE SEQUENCE</scope>
    <source>
        <strain evidence="11">CHS0354</strain>
    </source>
</reference>
<dbReference type="SUPFAM" id="SSF50494">
    <property type="entry name" value="Trypsin-like serine proteases"/>
    <property type="match status" value="1"/>
</dbReference>
<dbReference type="PRINTS" id="PR00834">
    <property type="entry name" value="PROTEASES2C"/>
</dbReference>
<evidence type="ECO:0000256" key="4">
    <source>
        <dbReference type="ARBA" id="ARBA00010541"/>
    </source>
</evidence>
<feature type="signal peptide" evidence="9">
    <location>
        <begin position="1"/>
        <end position="17"/>
    </location>
</feature>
<reference evidence="11" key="2">
    <citation type="journal article" date="2021" name="Genome Biol. Evol.">
        <title>Developing a high-quality reference genome for a parasitic bivalve with doubly uniparental inheritance (Bivalvia: Unionida).</title>
        <authorList>
            <person name="Smith C.H."/>
        </authorList>
    </citation>
    <scope>NUCLEOTIDE SEQUENCE</scope>
    <source>
        <strain evidence="11">CHS0354</strain>
        <tissue evidence="11">Mantle</tissue>
    </source>
</reference>
<evidence type="ECO:0000256" key="6">
    <source>
        <dbReference type="ARBA" id="ARBA00023152"/>
    </source>
</evidence>
<dbReference type="SUPFAM" id="SSF51735">
    <property type="entry name" value="NAD(P)-binding Rossmann-fold domains"/>
    <property type="match status" value="1"/>
</dbReference>
<dbReference type="InterPro" id="IPR036034">
    <property type="entry name" value="PDZ_sf"/>
</dbReference>
<dbReference type="InterPro" id="IPR020829">
    <property type="entry name" value="GlycerAld_3-P_DH_cat"/>
</dbReference>
<dbReference type="InterPro" id="IPR036291">
    <property type="entry name" value="NAD(P)-bd_dom_sf"/>
</dbReference>
<evidence type="ECO:0000256" key="9">
    <source>
        <dbReference type="SAM" id="SignalP"/>
    </source>
</evidence>
<dbReference type="Gene3D" id="3.40.50.720">
    <property type="entry name" value="NAD(P)-binding Rossmann-like Domain"/>
    <property type="match status" value="1"/>
</dbReference>
<dbReference type="InterPro" id="IPR020830">
    <property type="entry name" value="GlycerAld_3-P_DH_AS"/>
</dbReference>
<dbReference type="FunFam" id="3.40.50.720:FF:000001">
    <property type="entry name" value="Glyceraldehyde-3-phosphate dehydrogenase"/>
    <property type="match status" value="1"/>
</dbReference>
<proteinExistence type="inferred from homology"/>
<dbReference type="InterPro" id="IPR006424">
    <property type="entry name" value="Glyceraldehyde-3-P_DH_1"/>
</dbReference>
<organism evidence="11 12">
    <name type="scientific">Potamilus streckersoni</name>
    <dbReference type="NCBI Taxonomy" id="2493646"/>
    <lineage>
        <taxon>Eukaryota</taxon>
        <taxon>Metazoa</taxon>
        <taxon>Spiralia</taxon>
        <taxon>Lophotrochozoa</taxon>
        <taxon>Mollusca</taxon>
        <taxon>Bivalvia</taxon>
        <taxon>Autobranchia</taxon>
        <taxon>Heteroconchia</taxon>
        <taxon>Palaeoheterodonta</taxon>
        <taxon>Unionida</taxon>
        <taxon>Unionoidea</taxon>
        <taxon>Unionidae</taxon>
        <taxon>Ambleminae</taxon>
        <taxon>Lampsilini</taxon>
        <taxon>Potamilus</taxon>
    </lineage>
</organism>
<evidence type="ECO:0000313" key="11">
    <source>
        <dbReference type="EMBL" id="KAK3582405.1"/>
    </source>
</evidence>
<accession>A0AAE0VMR2</accession>
<dbReference type="InterPro" id="IPR020828">
    <property type="entry name" value="GlycerAld_3-P_DH_NAD(P)-bd"/>
</dbReference>
<dbReference type="SMART" id="SM00228">
    <property type="entry name" value="PDZ"/>
    <property type="match status" value="1"/>
</dbReference>
<keyword evidence="12" id="KW-1185">Reference proteome</keyword>
<dbReference type="SMART" id="SM00846">
    <property type="entry name" value="Gp_dh_N"/>
    <property type="match status" value="1"/>
</dbReference>
<dbReference type="GO" id="GO:0047100">
    <property type="term" value="F:glyceraldehyde-3-phosphate dehydrogenase (NADP+) (phosphorylating) activity"/>
    <property type="evidence" value="ECO:0007669"/>
    <property type="project" value="UniProtKB-EC"/>
</dbReference>
<feature type="chain" id="PRO_5041902614" description="PDZ domain-containing protein" evidence="9">
    <location>
        <begin position="18"/>
        <end position="698"/>
    </location>
</feature>
<dbReference type="CDD" id="cd05214">
    <property type="entry name" value="GAPDH_I_N"/>
    <property type="match status" value="1"/>
</dbReference>
<dbReference type="SUPFAM" id="SSF55347">
    <property type="entry name" value="Glyceraldehyde-3-phosphate dehydrogenase-like, C-terminal domain"/>
    <property type="match status" value="1"/>
</dbReference>
<dbReference type="Gene3D" id="3.30.360.10">
    <property type="entry name" value="Dihydrodipicolinate Reductase, domain 2"/>
    <property type="match status" value="1"/>
</dbReference>
<dbReference type="Pfam" id="PF13365">
    <property type="entry name" value="Trypsin_2"/>
    <property type="match status" value="1"/>
</dbReference>
<comment type="similarity">
    <text evidence="4">Belongs to the peptidase S1C family.</text>
</comment>
<dbReference type="InterPro" id="IPR009003">
    <property type="entry name" value="Peptidase_S1_PA"/>
</dbReference>
<comment type="pathway">
    <text evidence="2">Carbohydrate biosynthesis; Calvin cycle.</text>
</comment>
<evidence type="ECO:0000259" key="10">
    <source>
        <dbReference type="PROSITE" id="PS50106"/>
    </source>
</evidence>
<evidence type="ECO:0000256" key="5">
    <source>
        <dbReference type="ARBA" id="ARBA00023002"/>
    </source>
</evidence>
<keyword evidence="5" id="KW-0560">Oxidoreductase</keyword>
<protein>
    <recommendedName>
        <fullName evidence="10">PDZ domain-containing protein</fullName>
    </recommendedName>
</protein>
<dbReference type="GO" id="GO:0051287">
    <property type="term" value="F:NAD binding"/>
    <property type="evidence" value="ECO:0007669"/>
    <property type="project" value="InterPro"/>
</dbReference>
<evidence type="ECO:0000256" key="2">
    <source>
        <dbReference type="ARBA" id="ARBA00005215"/>
    </source>
</evidence>
<dbReference type="GO" id="GO:0006006">
    <property type="term" value="P:glucose metabolic process"/>
    <property type="evidence" value="ECO:0007669"/>
    <property type="project" value="InterPro"/>
</dbReference>
<dbReference type="Pfam" id="PF00044">
    <property type="entry name" value="Gp_dh_N"/>
    <property type="match status" value="1"/>
</dbReference>
<dbReference type="GO" id="GO:0004365">
    <property type="term" value="F:glyceraldehyde-3-phosphate dehydrogenase (NAD+) (phosphorylating) activity"/>
    <property type="evidence" value="ECO:0007669"/>
    <property type="project" value="UniProtKB-EC"/>
</dbReference>
<evidence type="ECO:0000256" key="3">
    <source>
        <dbReference type="ARBA" id="ARBA00007406"/>
    </source>
</evidence>
<dbReference type="Proteomes" id="UP001195483">
    <property type="component" value="Unassembled WGS sequence"/>
</dbReference>
<dbReference type="Pfam" id="PF17820">
    <property type="entry name" value="PDZ_6"/>
    <property type="match status" value="1"/>
</dbReference>